<evidence type="ECO:0000256" key="2">
    <source>
        <dbReference type="ARBA" id="ARBA00023186"/>
    </source>
</evidence>
<reference evidence="7 8" key="1">
    <citation type="submission" date="2017-08" db="EMBL/GenBank/DDBJ databases">
        <title>Acidophilic green algal genome provides insights into adaptation to an acidic environment.</title>
        <authorList>
            <person name="Hirooka S."/>
            <person name="Hirose Y."/>
            <person name="Kanesaki Y."/>
            <person name="Higuchi S."/>
            <person name="Fujiwara T."/>
            <person name="Onuma R."/>
            <person name="Era A."/>
            <person name="Ohbayashi R."/>
            <person name="Uzuka A."/>
            <person name="Nozaki H."/>
            <person name="Yoshikawa H."/>
            <person name="Miyagishima S.Y."/>
        </authorList>
    </citation>
    <scope>NUCLEOTIDE SEQUENCE [LARGE SCALE GENOMIC DNA]</scope>
    <source>
        <strain evidence="7 8">NIES-2499</strain>
    </source>
</reference>
<dbReference type="STRING" id="1157962.A0A250WY22"/>
<proteinExistence type="inferred from homology"/>
<dbReference type="HAMAP" id="MF_00580">
    <property type="entry name" value="CH10"/>
    <property type="match status" value="1"/>
</dbReference>
<evidence type="ECO:0000256" key="1">
    <source>
        <dbReference type="ARBA" id="ARBA00006975"/>
    </source>
</evidence>
<comment type="subunit">
    <text evidence="4">Forms stable complexes with CPN60 in the presence of ATP.</text>
</comment>
<dbReference type="GO" id="GO:0005739">
    <property type="term" value="C:mitochondrion"/>
    <property type="evidence" value="ECO:0007669"/>
    <property type="project" value="UniProtKB-ARBA"/>
</dbReference>
<comment type="caution">
    <text evidence="7">The sequence shown here is derived from an EMBL/GenBank/DDBJ whole genome shotgun (WGS) entry which is preliminary data.</text>
</comment>
<evidence type="ECO:0000313" key="8">
    <source>
        <dbReference type="Proteomes" id="UP000232323"/>
    </source>
</evidence>
<dbReference type="InterPro" id="IPR020818">
    <property type="entry name" value="Chaperonin_GroES"/>
</dbReference>
<dbReference type="SUPFAM" id="SSF50129">
    <property type="entry name" value="GroES-like"/>
    <property type="match status" value="1"/>
</dbReference>
<dbReference type="FunFam" id="2.30.33.40:FF:000002">
    <property type="entry name" value="10 kDa chaperonin, mitochondrial"/>
    <property type="match status" value="1"/>
</dbReference>
<dbReference type="CDD" id="cd00320">
    <property type="entry name" value="cpn10"/>
    <property type="match status" value="1"/>
</dbReference>
<dbReference type="InterPro" id="IPR037124">
    <property type="entry name" value="Chaperonin_GroES_sf"/>
</dbReference>
<dbReference type="PANTHER" id="PTHR10772:SF0">
    <property type="entry name" value="10 KDA HEAT SHOCK PROTEIN, MITOCHONDRIAL"/>
    <property type="match status" value="1"/>
</dbReference>
<dbReference type="InterPro" id="IPR018369">
    <property type="entry name" value="Chaprnonin_Cpn10_CS"/>
</dbReference>
<keyword evidence="8" id="KW-1185">Reference proteome</keyword>
<evidence type="ECO:0000313" key="7">
    <source>
        <dbReference type="EMBL" id="GAX75589.1"/>
    </source>
</evidence>
<dbReference type="GO" id="GO:0051082">
    <property type="term" value="F:unfolded protein binding"/>
    <property type="evidence" value="ECO:0007669"/>
    <property type="project" value="TreeGrafter"/>
</dbReference>
<sequence>MAARRLIPLLDRVLIERVVAAVKTPGGVLLPESALPKVNEGVVLAVGPGRRNQAGDLIPVGVKEGDKVLLPEYGGSLIKLDQKEIFLYRDEEILGILKD</sequence>
<dbReference type="OrthoDB" id="184876at2759"/>
<dbReference type="GO" id="GO:0051087">
    <property type="term" value="F:protein-folding chaperone binding"/>
    <property type="evidence" value="ECO:0007669"/>
    <property type="project" value="TreeGrafter"/>
</dbReference>
<dbReference type="GO" id="GO:0044183">
    <property type="term" value="F:protein folding chaperone"/>
    <property type="evidence" value="ECO:0007669"/>
    <property type="project" value="InterPro"/>
</dbReference>
<dbReference type="GO" id="GO:0005524">
    <property type="term" value="F:ATP binding"/>
    <property type="evidence" value="ECO:0007669"/>
    <property type="project" value="InterPro"/>
</dbReference>
<organism evidence="7 8">
    <name type="scientific">Chlamydomonas eustigma</name>
    <dbReference type="NCBI Taxonomy" id="1157962"/>
    <lineage>
        <taxon>Eukaryota</taxon>
        <taxon>Viridiplantae</taxon>
        <taxon>Chlorophyta</taxon>
        <taxon>core chlorophytes</taxon>
        <taxon>Chlorophyceae</taxon>
        <taxon>CS clade</taxon>
        <taxon>Chlamydomonadales</taxon>
        <taxon>Chlamydomonadaceae</taxon>
        <taxon>Chlamydomonas</taxon>
    </lineage>
</organism>
<dbReference type="PRINTS" id="PR00297">
    <property type="entry name" value="CHAPERONIN10"/>
</dbReference>
<comment type="similarity">
    <text evidence="1 6">Belongs to the GroES chaperonin family.</text>
</comment>
<dbReference type="Pfam" id="PF00166">
    <property type="entry name" value="Cpn10"/>
    <property type="match status" value="1"/>
</dbReference>
<evidence type="ECO:0000256" key="3">
    <source>
        <dbReference type="ARBA" id="ARBA00053355"/>
    </source>
</evidence>
<dbReference type="PANTHER" id="PTHR10772">
    <property type="entry name" value="10 KDA HEAT SHOCK PROTEIN"/>
    <property type="match status" value="1"/>
</dbReference>
<evidence type="ECO:0000256" key="4">
    <source>
        <dbReference type="ARBA" id="ARBA00062160"/>
    </source>
</evidence>
<gene>
    <name evidence="7" type="ORF">CEUSTIGMA_g3033.t1</name>
</gene>
<accession>A0A250WY22</accession>
<dbReference type="GO" id="GO:0046872">
    <property type="term" value="F:metal ion binding"/>
    <property type="evidence" value="ECO:0007669"/>
    <property type="project" value="TreeGrafter"/>
</dbReference>
<dbReference type="PROSITE" id="PS00681">
    <property type="entry name" value="CHAPERONINS_CPN10"/>
    <property type="match status" value="1"/>
</dbReference>
<dbReference type="EMBL" id="BEGY01000013">
    <property type="protein sequence ID" value="GAX75589.1"/>
    <property type="molecule type" value="Genomic_DNA"/>
</dbReference>
<dbReference type="Proteomes" id="UP000232323">
    <property type="component" value="Unassembled WGS sequence"/>
</dbReference>
<protein>
    <recommendedName>
        <fullName evidence="5">Protein groES</fullName>
    </recommendedName>
</protein>
<name>A0A250WY22_9CHLO</name>
<evidence type="ECO:0000256" key="5">
    <source>
        <dbReference type="ARBA" id="ARBA00083733"/>
    </source>
</evidence>
<dbReference type="Gene3D" id="2.30.33.40">
    <property type="entry name" value="GroES chaperonin"/>
    <property type="match status" value="1"/>
</dbReference>
<dbReference type="InterPro" id="IPR011032">
    <property type="entry name" value="GroES-like_sf"/>
</dbReference>
<dbReference type="AlphaFoldDB" id="A0A250WY22"/>
<comment type="function">
    <text evidence="3">Seems to function only as a co-chaperone, along with cpn60, and in certain cases is essential for the discharge of biologically active proteins from cpn60.</text>
</comment>
<evidence type="ECO:0000256" key="6">
    <source>
        <dbReference type="RuleBase" id="RU003479"/>
    </source>
</evidence>
<dbReference type="SMART" id="SM00883">
    <property type="entry name" value="Cpn10"/>
    <property type="match status" value="1"/>
</dbReference>
<keyword evidence="2 6" id="KW-0143">Chaperone</keyword>